<evidence type="ECO:0000313" key="1">
    <source>
        <dbReference type="EMBL" id="BCJ96313.1"/>
    </source>
</evidence>
<name>A0A6S6QYL7_9FIRM</name>
<dbReference type="EMBL" id="AP023367">
    <property type="protein sequence ID" value="BCJ96313.1"/>
    <property type="molecule type" value="Genomic_DNA"/>
</dbReference>
<reference evidence="1 2" key="1">
    <citation type="journal article" date="2016" name="Int. J. Syst. Evol. Microbiol.">
        <title>Descriptions of Anaerotaenia torta gen. nov., sp. nov. and Anaerocolumna cellulosilytica gen. nov., sp. nov. isolated from a methanogenic reactor of cattle waste.</title>
        <authorList>
            <person name="Uek A."/>
            <person name="Ohtaki Y."/>
            <person name="Kaku N."/>
            <person name="Ueki K."/>
        </authorList>
    </citation>
    <scope>NUCLEOTIDE SEQUENCE [LARGE SCALE GENOMIC DNA]</scope>
    <source>
        <strain evidence="1 2">SN021</strain>
    </source>
</reference>
<keyword evidence="2" id="KW-1185">Reference proteome</keyword>
<evidence type="ECO:0008006" key="3">
    <source>
        <dbReference type="Google" id="ProtNLM"/>
    </source>
</evidence>
<evidence type="ECO:0000313" key="2">
    <source>
        <dbReference type="Proteomes" id="UP000515561"/>
    </source>
</evidence>
<protein>
    <recommendedName>
        <fullName evidence="3">Butirosin biosynthesis protein H N-terminal domain-containing protein</fullName>
    </recommendedName>
</protein>
<gene>
    <name evidence="1" type="ORF">acsn021_38820</name>
</gene>
<dbReference type="Proteomes" id="UP000515561">
    <property type="component" value="Chromosome"/>
</dbReference>
<dbReference type="AlphaFoldDB" id="A0A6S6QYL7"/>
<organism evidence="1 2">
    <name type="scientific">Anaerocolumna cellulosilytica</name>
    <dbReference type="NCBI Taxonomy" id="433286"/>
    <lineage>
        <taxon>Bacteria</taxon>
        <taxon>Bacillati</taxon>
        <taxon>Bacillota</taxon>
        <taxon>Clostridia</taxon>
        <taxon>Lachnospirales</taxon>
        <taxon>Lachnospiraceae</taxon>
        <taxon>Anaerocolumna</taxon>
    </lineage>
</organism>
<dbReference type="KEGG" id="acel:acsn021_38820"/>
<proteinExistence type="predicted"/>
<accession>A0A6S6QYL7</accession>
<sequence>MILDIKIEKNREMRCYETILATTAVWLGRRFEMMFSQFWKFDLIEDSKHKPQLIGERITLDTAGDDILLLEQYHGIKVRSYDPMLIDNSTIMQTIYTEINKGYPICTSIKGENIPWSFSNEKQNYYPFLIVGYDDTEQNVYCLDVHYLNEVSKIPYEVFLLGYRGMQTFSISHDEYSTLDWRGIISKITCKLNNSDAFRKMKEVSNFLRNAHNYMICNRENLNTGDIDLVEKIQNLHRSRFLFSRTLDYFVNYHNAKPLKEYSEKFIKISDRWLCIWTIINKSIYKNNFEAKREIVAEKINELAELEENVCKQLTNIIDTSDDLTFIQVENNDDILEDLEVVQLEGKDVCYIDISAYFNNKGFSLNLNSNSKADLTGIEEFILAEGLPNNQYWDINNIKFQFPILTDTDNDNISCSKQSISFPEGQYSYIVFVGCAEWGNQSAELVLNYCEENVEVVTFNMSDWSLSTPLYGESVVWEGNSYHRTKSGIELIEWFKGHIFAKVIKLKNEKKLDSITLPDCNNIHIFSLSLYK</sequence>